<evidence type="ECO:0000313" key="5">
    <source>
        <dbReference type="Proteomes" id="UP001432322"/>
    </source>
</evidence>
<evidence type="ECO:0000256" key="3">
    <source>
        <dbReference type="SAM" id="SignalP"/>
    </source>
</evidence>
<dbReference type="AlphaFoldDB" id="A0AAV5VZU0"/>
<evidence type="ECO:0000256" key="1">
    <source>
        <dbReference type="ARBA" id="ARBA00022729"/>
    </source>
</evidence>
<keyword evidence="1 3" id="KW-0732">Signal</keyword>
<dbReference type="PANTHER" id="PTHR33562">
    <property type="entry name" value="ATILLA, ISOFORM B-RELATED-RELATED"/>
    <property type="match status" value="1"/>
</dbReference>
<keyword evidence="2" id="KW-0325">Glycoprotein</keyword>
<keyword evidence="5" id="KW-1185">Reference proteome</keyword>
<accession>A0AAV5VZU0</accession>
<evidence type="ECO:0000313" key="4">
    <source>
        <dbReference type="EMBL" id="GMT23995.1"/>
    </source>
</evidence>
<dbReference type="PANTHER" id="PTHR33562:SF2">
    <property type="entry name" value="PROTEIN QUIVER"/>
    <property type="match status" value="1"/>
</dbReference>
<dbReference type="EMBL" id="BTSY01000004">
    <property type="protein sequence ID" value="GMT23995.1"/>
    <property type="molecule type" value="Genomic_DNA"/>
</dbReference>
<feature type="non-terminal residue" evidence="4">
    <location>
        <position position="1"/>
    </location>
</feature>
<dbReference type="GO" id="GO:0030431">
    <property type="term" value="P:sleep"/>
    <property type="evidence" value="ECO:0007669"/>
    <property type="project" value="InterPro"/>
</dbReference>
<evidence type="ECO:0008006" key="6">
    <source>
        <dbReference type="Google" id="ProtNLM"/>
    </source>
</evidence>
<reference evidence="4" key="1">
    <citation type="submission" date="2023-10" db="EMBL/GenBank/DDBJ databases">
        <title>Genome assembly of Pristionchus species.</title>
        <authorList>
            <person name="Yoshida K."/>
            <person name="Sommer R.J."/>
        </authorList>
    </citation>
    <scope>NUCLEOTIDE SEQUENCE</scope>
    <source>
        <strain evidence="4">RS5133</strain>
    </source>
</reference>
<feature type="signal peptide" evidence="3">
    <location>
        <begin position="1"/>
        <end position="15"/>
    </location>
</feature>
<dbReference type="InterPro" id="IPR045860">
    <property type="entry name" value="Snake_toxin-like_sf"/>
</dbReference>
<dbReference type="InterPro" id="IPR031424">
    <property type="entry name" value="QVR-like"/>
</dbReference>
<dbReference type="SUPFAM" id="SSF57302">
    <property type="entry name" value="Snake toxin-like"/>
    <property type="match status" value="1"/>
</dbReference>
<name>A0AAV5VZU0_9BILA</name>
<organism evidence="4 5">
    <name type="scientific">Pristionchus fissidentatus</name>
    <dbReference type="NCBI Taxonomy" id="1538716"/>
    <lineage>
        <taxon>Eukaryota</taxon>
        <taxon>Metazoa</taxon>
        <taxon>Ecdysozoa</taxon>
        <taxon>Nematoda</taxon>
        <taxon>Chromadorea</taxon>
        <taxon>Rhabditida</taxon>
        <taxon>Rhabditina</taxon>
        <taxon>Diplogasteromorpha</taxon>
        <taxon>Diplogasteroidea</taxon>
        <taxon>Neodiplogasteridae</taxon>
        <taxon>Pristionchus</taxon>
    </lineage>
</organism>
<proteinExistence type="predicted"/>
<dbReference type="Proteomes" id="UP001432322">
    <property type="component" value="Unassembled WGS sequence"/>
</dbReference>
<feature type="chain" id="PRO_5043966584" description="Protein sleepless" evidence="3">
    <location>
        <begin position="16"/>
        <end position="125"/>
    </location>
</feature>
<protein>
    <recommendedName>
        <fullName evidence="6">Protein sleepless</fullName>
    </recommendedName>
</protein>
<comment type="caution">
    <text evidence="4">The sequence shown here is derived from an EMBL/GenBank/DDBJ whole genome shotgun (WGS) entry which is preliminary data.</text>
</comment>
<dbReference type="InterPro" id="IPR050975">
    <property type="entry name" value="Sleep_regulator"/>
</dbReference>
<sequence length="125" mass="13981">ESLLLLLISLSVSSAIMCYVCNSEYKSDCWENYEKFITGCSDKRVSGQQMKAIGCRTIRTSVGDERSLVRECAYTGENVDNKVTRGTNKLVRSYTQCSTHKCNSSSSLFSIISFGIVALFAFSRW</sequence>
<dbReference type="Pfam" id="PF17064">
    <property type="entry name" value="QVR"/>
    <property type="match status" value="1"/>
</dbReference>
<evidence type="ECO:0000256" key="2">
    <source>
        <dbReference type="ARBA" id="ARBA00023180"/>
    </source>
</evidence>
<dbReference type="GO" id="GO:0032222">
    <property type="term" value="P:regulation of synaptic transmission, cholinergic"/>
    <property type="evidence" value="ECO:0007669"/>
    <property type="project" value="InterPro"/>
</dbReference>
<gene>
    <name evidence="4" type="ORF">PFISCL1PPCAC_15292</name>
</gene>